<dbReference type="InterPro" id="IPR033985">
    <property type="entry name" value="SusD-like_N"/>
</dbReference>
<evidence type="ECO:0000256" key="5">
    <source>
        <dbReference type="ARBA" id="ARBA00023237"/>
    </source>
</evidence>
<accession>A0ABY8REX0</accession>
<evidence type="ECO:0000313" key="8">
    <source>
        <dbReference type="EMBL" id="WHF51792.1"/>
    </source>
</evidence>
<dbReference type="Gene3D" id="1.25.40.390">
    <property type="match status" value="1"/>
</dbReference>
<proteinExistence type="inferred from homology"/>
<feature type="domain" description="SusD-like N-terminal" evidence="7">
    <location>
        <begin position="92"/>
        <end position="220"/>
    </location>
</feature>
<evidence type="ECO:0000256" key="3">
    <source>
        <dbReference type="ARBA" id="ARBA00022729"/>
    </source>
</evidence>
<dbReference type="Pfam" id="PF14322">
    <property type="entry name" value="SusD-like_3"/>
    <property type="match status" value="1"/>
</dbReference>
<dbReference type="InterPro" id="IPR012944">
    <property type="entry name" value="SusD_RagB_dom"/>
</dbReference>
<sequence>MKNIIAILGIATLLSGCSQFLEVDLPNNQLTKDLVFQDASLARAAMAGVYSSFDSSGFLSGASSGAAVFLGAYADELMSYQVSGTDISNCYQLSITPQVNTAKTLWSTTYSQIYAINSIIEGLEKSPSVDIATKNQLHGEGLFLRALLHVYLTGVYGAVPYVDTTDYLINLSVGKISEGMVYDKAQADLAIAVNLLPITANAGERVRPTTIATYALMARIAMLQKDWGKVVANASNVINTPGYHIEADLQKVFLKGSTGTLWALRPATAQANTANGNVHVLVSAPPKIISLASNLVASFETNDLRRQYWIGEIKDNNQQRYYFTHKYKQRSVTTTSLEYSVLMRLEEVYLLRAEALVNLQRYDEARSDINAIRSRAGLPDITSNNKNELLNIVLAERRHELFTEMGHRFFDMKHFGVLDTEMVKSKVNWQSKFRVFPLPESELLINPNLNPQNEGY</sequence>
<dbReference type="InterPro" id="IPR011990">
    <property type="entry name" value="TPR-like_helical_dom_sf"/>
</dbReference>
<evidence type="ECO:0000259" key="7">
    <source>
        <dbReference type="Pfam" id="PF14322"/>
    </source>
</evidence>
<keyword evidence="9" id="KW-1185">Reference proteome</keyword>
<evidence type="ECO:0000256" key="2">
    <source>
        <dbReference type="ARBA" id="ARBA00006275"/>
    </source>
</evidence>
<dbReference type="Pfam" id="PF07980">
    <property type="entry name" value="SusD_RagB"/>
    <property type="match status" value="1"/>
</dbReference>
<dbReference type="SUPFAM" id="SSF48452">
    <property type="entry name" value="TPR-like"/>
    <property type="match status" value="1"/>
</dbReference>
<gene>
    <name evidence="8" type="ORF">QGN23_00595</name>
</gene>
<keyword evidence="5" id="KW-0998">Cell outer membrane</keyword>
<evidence type="ECO:0000256" key="4">
    <source>
        <dbReference type="ARBA" id="ARBA00023136"/>
    </source>
</evidence>
<organism evidence="8 9">
    <name type="scientific">Chryseobacterium gotjawalense</name>
    <dbReference type="NCBI Taxonomy" id="3042315"/>
    <lineage>
        <taxon>Bacteria</taxon>
        <taxon>Pseudomonadati</taxon>
        <taxon>Bacteroidota</taxon>
        <taxon>Flavobacteriia</taxon>
        <taxon>Flavobacteriales</taxon>
        <taxon>Weeksellaceae</taxon>
        <taxon>Chryseobacterium group</taxon>
        <taxon>Chryseobacterium</taxon>
    </lineage>
</organism>
<protein>
    <submittedName>
        <fullName evidence="8">RagB/SusD family nutrient uptake outer membrane protein</fullName>
    </submittedName>
</protein>
<dbReference type="EMBL" id="CP124855">
    <property type="protein sequence ID" value="WHF51792.1"/>
    <property type="molecule type" value="Genomic_DNA"/>
</dbReference>
<keyword evidence="4" id="KW-0472">Membrane</keyword>
<feature type="domain" description="RagB/SusD" evidence="6">
    <location>
        <begin position="313"/>
        <end position="432"/>
    </location>
</feature>
<comment type="subcellular location">
    <subcellularLocation>
        <location evidence="1">Cell outer membrane</location>
    </subcellularLocation>
</comment>
<comment type="similarity">
    <text evidence="2">Belongs to the SusD family.</text>
</comment>
<dbReference type="PROSITE" id="PS51257">
    <property type="entry name" value="PROKAR_LIPOPROTEIN"/>
    <property type="match status" value="1"/>
</dbReference>
<dbReference type="CDD" id="cd08977">
    <property type="entry name" value="SusD"/>
    <property type="match status" value="1"/>
</dbReference>
<evidence type="ECO:0000256" key="1">
    <source>
        <dbReference type="ARBA" id="ARBA00004442"/>
    </source>
</evidence>
<dbReference type="RefSeq" id="WP_282905116.1">
    <property type="nucleotide sequence ID" value="NZ_CP124855.1"/>
</dbReference>
<dbReference type="Proteomes" id="UP001241656">
    <property type="component" value="Chromosome"/>
</dbReference>
<name>A0ABY8REX0_9FLAO</name>
<evidence type="ECO:0000313" key="9">
    <source>
        <dbReference type="Proteomes" id="UP001241656"/>
    </source>
</evidence>
<reference evidence="8 9" key="1">
    <citation type="submission" date="2023-05" db="EMBL/GenBank/DDBJ databases">
        <title>Genomic insight into Chryseobacterium sp. wdc7 isolated forest soil (Gotjawal).</title>
        <authorList>
            <person name="Park S.-J."/>
        </authorList>
    </citation>
    <scope>NUCLEOTIDE SEQUENCE [LARGE SCALE GENOMIC DNA]</scope>
    <source>
        <strain evidence="9">wdc7</strain>
    </source>
</reference>
<evidence type="ECO:0000259" key="6">
    <source>
        <dbReference type="Pfam" id="PF07980"/>
    </source>
</evidence>
<keyword evidence="3" id="KW-0732">Signal</keyword>